<dbReference type="Pfam" id="PF05699">
    <property type="entry name" value="Dimer_Tnp_hAT"/>
    <property type="match status" value="1"/>
</dbReference>
<dbReference type="EMBL" id="AP019298">
    <property type="protein sequence ID" value="BBG96965.1"/>
    <property type="molecule type" value="Genomic_DNA"/>
</dbReference>
<accession>A0A4Y1QYR6</accession>
<organism evidence="2">
    <name type="scientific">Prunus dulcis</name>
    <name type="common">Almond</name>
    <name type="synonym">Amygdalus dulcis</name>
    <dbReference type="NCBI Taxonomy" id="3755"/>
    <lineage>
        <taxon>Eukaryota</taxon>
        <taxon>Viridiplantae</taxon>
        <taxon>Streptophyta</taxon>
        <taxon>Embryophyta</taxon>
        <taxon>Tracheophyta</taxon>
        <taxon>Spermatophyta</taxon>
        <taxon>Magnoliopsida</taxon>
        <taxon>eudicotyledons</taxon>
        <taxon>Gunneridae</taxon>
        <taxon>Pentapetalae</taxon>
        <taxon>rosids</taxon>
        <taxon>fabids</taxon>
        <taxon>Rosales</taxon>
        <taxon>Rosaceae</taxon>
        <taxon>Amygdaloideae</taxon>
        <taxon>Amygdaleae</taxon>
        <taxon>Prunus</taxon>
    </lineage>
</organism>
<proteinExistence type="predicted"/>
<dbReference type="InterPro" id="IPR012337">
    <property type="entry name" value="RNaseH-like_sf"/>
</dbReference>
<feature type="non-terminal residue" evidence="2">
    <location>
        <position position="1"/>
    </location>
</feature>
<dbReference type="InterPro" id="IPR008906">
    <property type="entry name" value="HATC_C_dom"/>
</dbReference>
<gene>
    <name evidence="2" type="ORF">Prudu_005937</name>
</gene>
<sequence length="383" mass="44454">KQFLGDNIKGTNHLKKHLLRCPKIKSKDISQQMLAITKILQAPLLWLKIIMRYDVFQVHKTENERLYKHFEEYSGRITLWTADHQDIGYICLTSHFIHDNWELEQKYNRLQMVNDAMVRKLKSWLCDKSSISLQGELFHVHCRAHILNLIVQDGLKVIGDFIYKVRETVKYLKRCVLTLAQTDRNYMFHPSDEKWKVAKVICDCLRIFDVATNNFSGSYFPTSNLFFYLRFKMNLVHFYYANVHGSDACNYVEKLYAEDSSQMDSSQEVGDTNNEQGMAFKDDLSSAHKKSELDKYLDASLFPRSEHFHVLNWWKVKSAKLPISSKIARDVLAIPATTVASEAAFSVGGRVIDELHACILPETVEALVTIKVWLPSKTHIKER</sequence>
<dbReference type="AlphaFoldDB" id="A0A4Y1QYR6"/>
<dbReference type="SUPFAM" id="SSF53098">
    <property type="entry name" value="Ribonuclease H-like"/>
    <property type="match status" value="1"/>
</dbReference>
<evidence type="ECO:0000259" key="1">
    <source>
        <dbReference type="Pfam" id="PF05699"/>
    </source>
</evidence>
<reference evidence="2" key="1">
    <citation type="journal article" date="2019" name="Science">
        <title>Mutation of a bHLH transcription factor allowed almond domestication.</title>
        <authorList>
            <person name="Sanchez-Perez R."/>
            <person name="Pavan S."/>
            <person name="Mazzeo R."/>
            <person name="Moldovan C."/>
            <person name="Aiese Cigliano R."/>
            <person name="Del Cueto J."/>
            <person name="Ricciardi F."/>
            <person name="Lotti C."/>
            <person name="Ricciardi L."/>
            <person name="Dicenta F."/>
            <person name="Lopez-Marques R.L."/>
            <person name="Lindberg Moller B."/>
        </authorList>
    </citation>
    <scope>NUCLEOTIDE SEQUENCE</scope>
</reference>
<name>A0A4Y1QYR6_PRUDU</name>
<dbReference type="PANTHER" id="PTHR23272">
    <property type="entry name" value="BED FINGER-RELATED"/>
    <property type="match status" value="1"/>
</dbReference>
<evidence type="ECO:0000313" key="2">
    <source>
        <dbReference type="EMBL" id="BBG96965.1"/>
    </source>
</evidence>
<dbReference type="GO" id="GO:0046983">
    <property type="term" value="F:protein dimerization activity"/>
    <property type="evidence" value="ECO:0007669"/>
    <property type="project" value="InterPro"/>
</dbReference>
<feature type="domain" description="HAT C-terminal dimerisation" evidence="1">
    <location>
        <begin position="292"/>
        <end position="374"/>
    </location>
</feature>
<dbReference type="PANTHER" id="PTHR23272:SF161">
    <property type="entry name" value="ZINC FINGER BED DOMAIN-CONTAINING PROTEIN RICESLEEPER 1-LIKE"/>
    <property type="match status" value="1"/>
</dbReference>
<protein>
    <submittedName>
        <fullName evidence="2">BED zinc finger</fullName>
    </submittedName>
</protein>